<dbReference type="CDD" id="cd04212">
    <property type="entry name" value="CuRO_UO_II"/>
    <property type="match status" value="1"/>
</dbReference>
<feature type="domain" description="Cytochrome oxidase subunit II copper A binding" evidence="13">
    <location>
        <begin position="140"/>
        <end position="252"/>
    </location>
</feature>
<evidence type="ECO:0000256" key="3">
    <source>
        <dbReference type="ARBA" id="ARBA00022448"/>
    </source>
</evidence>
<gene>
    <name evidence="15" type="ORF">A4H96_11860</name>
</gene>
<evidence type="ECO:0000256" key="11">
    <source>
        <dbReference type="ARBA" id="ARBA00023136"/>
    </source>
</evidence>
<dbReference type="InterPro" id="IPR008972">
    <property type="entry name" value="Cupredoxin"/>
</dbReference>
<keyword evidence="16" id="KW-1185">Reference proteome</keyword>
<comment type="caution">
    <text evidence="15">The sequence shown here is derived from an EMBL/GenBank/DDBJ whole genome shotgun (WGS) entry which is preliminary data.</text>
</comment>
<dbReference type="Gene3D" id="2.60.40.420">
    <property type="entry name" value="Cupredoxins - blue copper proteins"/>
    <property type="match status" value="1"/>
</dbReference>
<dbReference type="PROSITE" id="PS50999">
    <property type="entry name" value="COX2_TM"/>
    <property type="match status" value="1"/>
</dbReference>
<dbReference type="EMBL" id="LVXZ01000175">
    <property type="protein sequence ID" value="OAP88087.1"/>
    <property type="molecule type" value="Genomic_DNA"/>
</dbReference>
<evidence type="ECO:0000256" key="6">
    <source>
        <dbReference type="ARBA" id="ARBA00022692"/>
    </source>
</evidence>
<evidence type="ECO:0000256" key="8">
    <source>
        <dbReference type="ARBA" id="ARBA00022982"/>
    </source>
</evidence>
<dbReference type="Pfam" id="PF00116">
    <property type="entry name" value="COX2"/>
    <property type="match status" value="1"/>
</dbReference>
<evidence type="ECO:0000256" key="9">
    <source>
        <dbReference type="ARBA" id="ARBA00022989"/>
    </source>
</evidence>
<accession>A0A179B8R1</accession>
<feature type="transmembrane region" description="Helical" evidence="12">
    <location>
        <begin position="52"/>
        <end position="75"/>
    </location>
</feature>
<dbReference type="GO" id="GO:0005886">
    <property type="term" value="C:plasma membrane"/>
    <property type="evidence" value="ECO:0007669"/>
    <property type="project" value="UniProtKB-SubCell"/>
</dbReference>
<evidence type="ECO:0000256" key="7">
    <source>
        <dbReference type="ARBA" id="ARBA00022729"/>
    </source>
</evidence>
<reference evidence="15 16" key="1">
    <citation type="submission" date="2016-04" db="EMBL/GenBank/DDBJ databases">
        <title>Acidithiobacillus ferrooxidans genome sequencing and assembly.</title>
        <authorList>
            <person name="Zhou Z."/>
        </authorList>
    </citation>
    <scope>NUCLEOTIDE SEQUENCE [LARGE SCALE GENOMIC DNA]</scope>
    <source>
        <strain evidence="15 16">BY0502</strain>
    </source>
</reference>
<dbReference type="InterPro" id="IPR034227">
    <property type="entry name" value="CuRO_UO_II"/>
</dbReference>
<evidence type="ECO:0000256" key="2">
    <source>
        <dbReference type="ARBA" id="ARBA00007866"/>
    </source>
</evidence>
<dbReference type="GO" id="GO:0042773">
    <property type="term" value="P:ATP synthesis coupled electron transport"/>
    <property type="evidence" value="ECO:0007669"/>
    <property type="project" value="TreeGrafter"/>
</dbReference>
<dbReference type="PANTHER" id="PTHR22888">
    <property type="entry name" value="CYTOCHROME C OXIDASE, SUBUNIT II"/>
    <property type="match status" value="1"/>
</dbReference>
<evidence type="ECO:0000313" key="16">
    <source>
        <dbReference type="Proteomes" id="UP000078302"/>
    </source>
</evidence>
<keyword evidence="7" id="KW-0732">Signal</keyword>
<feature type="transmembrane region" description="Helical" evidence="12">
    <location>
        <begin position="96"/>
        <end position="117"/>
    </location>
</feature>
<name>A0A179B8R1_ACIFR</name>
<comment type="subcellular location">
    <subcellularLocation>
        <location evidence="1">Cell membrane</location>
        <topology evidence="1">Multi-pass membrane protein</topology>
    </subcellularLocation>
</comment>
<dbReference type="SUPFAM" id="SSF81464">
    <property type="entry name" value="Cytochrome c oxidase subunit II-like, transmembrane region"/>
    <property type="match status" value="1"/>
</dbReference>
<dbReference type="PANTHER" id="PTHR22888:SF18">
    <property type="entry name" value="CYTOCHROME BO(3) UBIQUINOL OXIDASE SUBUNIT 2"/>
    <property type="match status" value="1"/>
</dbReference>
<feature type="transmembrane region" description="Helical" evidence="12">
    <location>
        <begin position="21"/>
        <end position="40"/>
    </location>
</feature>
<organism evidence="15 16">
    <name type="scientific">Acidithiobacillus ferrooxidans</name>
    <name type="common">Thiobacillus ferrooxidans</name>
    <dbReference type="NCBI Taxonomy" id="920"/>
    <lineage>
        <taxon>Bacteria</taxon>
        <taxon>Pseudomonadati</taxon>
        <taxon>Pseudomonadota</taxon>
        <taxon>Acidithiobacillia</taxon>
        <taxon>Acidithiobacillales</taxon>
        <taxon>Acidithiobacillaceae</taxon>
        <taxon>Acidithiobacillus</taxon>
    </lineage>
</organism>
<evidence type="ECO:0000256" key="5">
    <source>
        <dbReference type="ARBA" id="ARBA00022660"/>
    </source>
</evidence>
<evidence type="ECO:0000313" key="15">
    <source>
        <dbReference type="EMBL" id="OAP88087.1"/>
    </source>
</evidence>
<keyword evidence="3" id="KW-0813">Transport</keyword>
<dbReference type="GO" id="GO:0005507">
    <property type="term" value="F:copper ion binding"/>
    <property type="evidence" value="ECO:0007669"/>
    <property type="project" value="InterPro"/>
</dbReference>
<keyword evidence="5" id="KW-0679">Respiratory chain</keyword>
<keyword evidence="10" id="KW-0560">Oxidoreductase</keyword>
<feature type="domain" description="Cytochrome oxidase subunit II transmembrane region profile" evidence="14">
    <location>
        <begin position="31"/>
        <end position="127"/>
    </location>
</feature>
<dbReference type="GO" id="GO:0009486">
    <property type="term" value="F:cytochrome bo3 ubiquinol oxidase activity"/>
    <property type="evidence" value="ECO:0007669"/>
    <property type="project" value="InterPro"/>
</dbReference>
<dbReference type="Proteomes" id="UP000078302">
    <property type="component" value="Unassembled WGS sequence"/>
</dbReference>
<protein>
    <submittedName>
        <fullName evidence="15">Cytochrome ubiquinol oxidase subunit II</fullName>
    </submittedName>
</protein>
<dbReference type="InterPro" id="IPR045187">
    <property type="entry name" value="CcO_II"/>
</dbReference>
<keyword evidence="4" id="KW-1003">Cell membrane</keyword>
<dbReference type="InterPro" id="IPR002429">
    <property type="entry name" value="CcO_II-like_C"/>
</dbReference>
<keyword evidence="8" id="KW-0249">Electron transport</keyword>
<dbReference type="InterPro" id="IPR011759">
    <property type="entry name" value="Cyt_c_oxidase_su2_TM_dom"/>
</dbReference>
<keyword evidence="11 12" id="KW-0472">Membrane</keyword>
<evidence type="ECO:0000256" key="12">
    <source>
        <dbReference type="SAM" id="Phobius"/>
    </source>
</evidence>
<evidence type="ECO:0000259" key="14">
    <source>
        <dbReference type="PROSITE" id="PS50999"/>
    </source>
</evidence>
<evidence type="ECO:0000256" key="10">
    <source>
        <dbReference type="ARBA" id="ARBA00023002"/>
    </source>
</evidence>
<proteinExistence type="inferred from homology"/>
<dbReference type="GO" id="GO:0004129">
    <property type="term" value="F:cytochrome-c oxidase activity"/>
    <property type="evidence" value="ECO:0007669"/>
    <property type="project" value="InterPro"/>
</dbReference>
<dbReference type="PROSITE" id="PS50857">
    <property type="entry name" value="COX2_CUA"/>
    <property type="match status" value="1"/>
</dbReference>
<dbReference type="AlphaFoldDB" id="A0A179B8R1"/>
<sequence>MLLEVQVFIKNKRYRRGAQMVLPPALLTLGGCSNNGLYLLKPEGLISHTFYHYFILDVVIMLLIIVPTTLLTIWAMWRYRKGGKGSYDPAWSHSNAIEAIVWGIPLVTVGVLSYLSVKAIYDVNPYNPGVIAKAQKVDGGDSVEVDVIATDWRWLFIYPQQHIASVNQLVVPVGTPVKFRLTSTSVVNDFLIPQLVGMIDVMPGMRTKQALVADKAGTYIGFSADYSGAGLSWMHFQTKAVSAAQFAQWVKSTQQSPQHLSYAGFNRFAKPYIAVGGDQQTFGKVQPGLFDYVIGEVMHGKVWRTPMAMTENMVNYMQKQRAEQKAGDY</sequence>
<dbReference type="SUPFAM" id="SSF49503">
    <property type="entry name" value="Cupredoxins"/>
    <property type="match status" value="1"/>
</dbReference>
<dbReference type="InterPro" id="IPR036257">
    <property type="entry name" value="Cyt_c_oxidase_su2_TM_sf"/>
</dbReference>
<keyword evidence="6 12" id="KW-0812">Transmembrane</keyword>
<evidence type="ECO:0000259" key="13">
    <source>
        <dbReference type="PROSITE" id="PS50857"/>
    </source>
</evidence>
<evidence type="ECO:0000256" key="1">
    <source>
        <dbReference type="ARBA" id="ARBA00004651"/>
    </source>
</evidence>
<dbReference type="Gene3D" id="1.10.287.90">
    <property type="match status" value="1"/>
</dbReference>
<keyword evidence="9 12" id="KW-1133">Transmembrane helix</keyword>
<comment type="similarity">
    <text evidence="2">Belongs to the cytochrome c oxidase subunit 2 family.</text>
</comment>
<evidence type="ECO:0000256" key="4">
    <source>
        <dbReference type="ARBA" id="ARBA00022475"/>
    </source>
</evidence>